<evidence type="ECO:0000256" key="1">
    <source>
        <dbReference type="SAM" id="MobiDB-lite"/>
    </source>
</evidence>
<protein>
    <submittedName>
        <fullName evidence="3">Uncharacterized protein</fullName>
    </submittedName>
</protein>
<reference evidence="3 4" key="2">
    <citation type="journal article" date="2022" name="Mar. Drugs">
        <title>Bioassay-Guided Fractionation Leads to the Detection of Cholic Acid Generated by the Rare Thalassomonas sp.</title>
        <authorList>
            <person name="Pheiffer F."/>
            <person name="Schneider Y.K."/>
            <person name="Hansen E.H."/>
            <person name="Andersen J.H."/>
            <person name="Isaksson J."/>
            <person name="Busche T."/>
            <person name="R C."/>
            <person name="Kalinowski J."/>
            <person name="Zyl L.V."/>
            <person name="Trindade M."/>
        </authorList>
    </citation>
    <scope>NUCLEOTIDE SEQUENCE [LARGE SCALE GENOMIC DNA]</scope>
    <source>
        <strain evidence="3 4">XOM25</strain>
    </source>
</reference>
<dbReference type="AlphaFoldDB" id="A0AAE9Z7C7"/>
<reference evidence="3 4" key="1">
    <citation type="journal article" date="2015" name="Genome Announc.">
        <title>Draft Genome Sequences of Marine Isolates of Thalassomonas viridans and Thalassomonas actiniarum.</title>
        <authorList>
            <person name="Olonade I."/>
            <person name="van Zyl L.J."/>
            <person name="Trindade M."/>
        </authorList>
    </citation>
    <scope>NUCLEOTIDE SEQUENCE [LARGE SCALE GENOMIC DNA]</scope>
    <source>
        <strain evidence="3 4">XOM25</strain>
    </source>
</reference>
<proteinExistence type="predicted"/>
<feature type="transmembrane region" description="Helical" evidence="2">
    <location>
        <begin position="300"/>
        <end position="323"/>
    </location>
</feature>
<dbReference type="EMBL" id="CP059733">
    <property type="protein sequence ID" value="WDE06638.1"/>
    <property type="molecule type" value="Genomic_DNA"/>
</dbReference>
<keyword evidence="2" id="KW-0812">Transmembrane</keyword>
<feature type="compositionally biased region" description="Low complexity" evidence="1">
    <location>
        <begin position="342"/>
        <end position="368"/>
    </location>
</feature>
<keyword evidence="2" id="KW-1133">Transmembrane helix</keyword>
<keyword evidence="4" id="KW-1185">Reference proteome</keyword>
<name>A0AAE9Z7C7_9GAMM</name>
<dbReference type="RefSeq" id="WP_044837265.1">
    <property type="nucleotide sequence ID" value="NZ_CP059733.1"/>
</dbReference>
<accession>A0AAE9Z7C7</accession>
<evidence type="ECO:0000313" key="3">
    <source>
        <dbReference type="EMBL" id="WDE06638.1"/>
    </source>
</evidence>
<sequence length="435" mass="47709">MNGETQLAFGIGLIDVIIGLAFIFFSLSVIASYLLESFYSVTRERARFLQKAVAQLVDERVNGQVHIGELTKEIFAHPLIAKKSARIDSGGRFKIAAWGPAYIQPQDFTDVLLAILRERYPHQPSMLGYGEMVRQLPPEETIKSVLAPLLNKSDSISEFRQNIAIWYDDAMERASGSFKRQTQLPLLIIGTVLALSMDVSTIEYANRLANDGALRSALVAEATSQVANIQSDAPDVTKEYLADLSKSIQTFNNDLADFGSNVAVRDLNNNMADILERLSTQKVEKDNKEAPGSKKEGNTLFWVIGCLFTGVAVSLGTSFWLNFLKLMISVRSSIRPGDSNPKDAPAAGAAANQPSPSPSLEGGSSSGSFEDHLDTKKISEIQEILGLSGDEVTGIMSMATRAALDKWRDDFGLPLGGLLTLEEYMLLKNPERWKR</sequence>
<keyword evidence="2" id="KW-0472">Membrane</keyword>
<dbReference type="KEGG" id="tvd:SG34_006950"/>
<evidence type="ECO:0000256" key="2">
    <source>
        <dbReference type="SAM" id="Phobius"/>
    </source>
</evidence>
<feature type="region of interest" description="Disordered" evidence="1">
    <location>
        <begin position="335"/>
        <end position="371"/>
    </location>
</feature>
<evidence type="ECO:0000313" key="4">
    <source>
        <dbReference type="Proteomes" id="UP000032352"/>
    </source>
</evidence>
<organism evidence="3 4">
    <name type="scientific">Thalassomonas viridans</name>
    <dbReference type="NCBI Taxonomy" id="137584"/>
    <lineage>
        <taxon>Bacteria</taxon>
        <taxon>Pseudomonadati</taxon>
        <taxon>Pseudomonadota</taxon>
        <taxon>Gammaproteobacteria</taxon>
        <taxon>Alteromonadales</taxon>
        <taxon>Colwelliaceae</taxon>
        <taxon>Thalassomonas</taxon>
    </lineage>
</organism>
<gene>
    <name evidence="3" type="ORF">SG34_006950</name>
</gene>
<dbReference type="Proteomes" id="UP000032352">
    <property type="component" value="Chromosome"/>
</dbReference>
<feature type="transmembrane region" description="Helical" evidence="2">
    <location>
        <begin position="6"/>
        <end position="35"/>
    </location>
</feature>